<gene>
    <name evidence="2" type="ORF">D0Q02_30415</name>
</gene>
<protein>
    <submittedName>
        <fullName evidence="2">Uncharacterized protein</fullName>
    </submittedName>
</protein>
<feature type="compositionally biased region" description="Basic and acidic residues" evidence="1">
    <location>
        <begin position="34"/>
        <end position="48"/>
    </location>
</feature>
<sequence>MTALFAKSSPTRWSTPRPAAPAGSRSHCRQRRHPPADERTEPRRDPRRTAPAARRPSAPAYPATASRCKGCLGVLAAALPGRTPCCQGCTGSGHTSPDDPCAVVLSVEGTATPNRRQCRHRDAGRSPAPRTASWH</sequence>
<name>A0A372FQE7_9ACTN</name>
<reference evidence="2 3" key="1">
    <citation type="submission" date="2018-08" db="EMBL/GenBank/DDBJ databases">
        <title>Verrucosispora craniellae sp. nov., isolated from a marine sponge in the South China Sea.</title>
        <authorList>
            <person name="Li L."/>
            <person name="Lin H.W."/>
        </authorList>
    </citation>
    <scope>NUCLEOTIDE SEQUENCE [LARGE SCALE GENOMIC DNA]</scope>
    <source>
        <strain evidence="2 3">LHW63014</strain>
    </source>
</reference>
<evidence type="ECO:0000256" key="1">
    <source>
        <dbReference type="SAM" id="MobiDB-lite"/>
    </source>
</evidence>
<feature type="region of interest" description="Disordered" evidence="1">
    <location>
        <begin position="1"/>
        <end position="65"/>
    </location>
</feature>
<dbReference type="AlphaFoldDB" id="A0A372FQE7"/>
<evidence type="ECO:0000313" key="3">
    <source>
        <dbReference type="Proteomes" id="UP000262621"/>
    </source>
</evidence>
<evidence type="ECO:0000313" key="2">
    <source>
        <dbReference type="EMBL" id="RFS40502.1"/>
    </source>
</evidence>
<dbReference type="Proteomes" id="UP000262621">
    <property type="component" value="Unassembled WGS sequence"/>
</dbReference>
<proteinExistence type="predicted"/>
<organism evidence="2 3">
    <name type="scientific">Micromonospora craniellae</name>
    <dbReference type="NCBI Taxonomy" id="2294034"/>
    <lineage>
        <taxon>Bacteria</taxon>
        <taxon>Bacillati</taxon>
        <taxon>Actinomycetota</taxon>
        <taxon>Actinomycetes</taxon>
        <taxon>Micromonosporales</taxon>
        <taxon>Micromonosporaceae</taxon>
        <taxon>Micromonospora</taxon>
    </lineage>
</organism>
<keyword evidence="3" id="KW-1185">Reference proteome</keyword>
<accession>A0A372FQE7</accession>
<feature type="compositionally biased region" description="Low complexity" evidence="1">
    <location>
        <begin position="49"/>
        <end position="65"/>
    </location>
</feature>
<dbReference type="EMBL" id="QVFU01000105">
    <property type="protein sequence ID" value="RFS40502.1"/>
    <property type="molecule type" value="Genomic_DNA"/>
</dbReference>
<comment type="caution">
    <text evidence="2">The sequence shown here is derived from an EMBL/GenBank/DDBJ whole genome shotgun (WGS) entry which is preliminary data.</text>
</comment>
<feature type="region of interest" description="Disordered" evidence="1">
    <location>
        <begin position="112"/>
        <end position="135"/>
    </location>
</feature>